<accession>A0A1U7NLV2</accession>
<evidence type="ECO:0000313" key="2">
    <source>
        <dbReference type="Proteomes" id="UP000186705"/>
    </source>
</evidence>
<evidence type="ECO:0000313" key="1">
    <source>
        <dbReference type="EMBL" id="OLU45988.1"/>
    </source>
</evidence>
<dbReference type="OrthoDB" id="1656076at2"/>
<dbReference type="RefSeq" id="WP_076341647.1">
    <property type="nucleotide sequence ID" value="NZ_CAMNTW010000018.1"/>
</dbReference>
<dbReference type="SUPFAM" id="SSF88946">
    <property type="entry name" value="Sigma2 domain of RNA polymerase sigma factors"/>
    <property type="match status" value="1"/>
</dbReference>
<reference evidence="1 2" key="1">
    <citation type="submission" date="2016-11" db="EMBL/GenBank/DDBJ databases">
        <title>Description of two novel members of the family Erysipelotrichaceae: Ileibacterium lipovorans gen. nov., sp. nov. and Dubosiella newyorkensis, gen. nov., sp. nov.</title>
        <authorList>
            <person name="Cox L.M."/>
            <person name="Sohn J."/>
            <person name="Tyrrell K.L."/>
            <person name="Citron D.M."/>
            <person name="Lawson P.A."/>
            <person name="Patel N.B."/>
            <person name="Iizumi T."/>
            <person name="Perez-Perez G.I."/>
            <person name="Goldstein E.J."/>
            <person name="Blaser M.J."/>
        </authorList>
    </citation>
    <scope>NUCLEOTIDE SEQUENCE [LARGE SCALE GENOMIC DNA]</scope>
    <source>
        <strain evidence="1 2">NYU-BL-A4</strain>
    </source>
</reference>
<dbReference type="Proteomes" id="UP000186705">
    <property type="component" value="Unassembled WGS sequence"/>
</dbReference>
<protein>
    <submittedName>
        <fullName evidence="1">Uncharacterized protein</fullName>
    </submittedName>
</protein>
<name>A0A1U7NLV2_9FIRM</name>
<dbReference type="GeneID" id="78275783"/>
<dbReference type="GO" id="GO:0006352">
    <property type="term" value="P:DNA-templated transcription initiation"/>
    <property type="evidence" value="ECO:0007669"/>
    <property type="project" value="InterPro"/>
</dbReference>
<comment type="caution">
    <text evidence="1">The sequence shown here is derived from an EMBL/GenBank/DDBJ whole genome shotgun (WGS) entry which is preliminary data.</text>
</comment>
<dbReference type="GO" id="GO:0003700">
    <property type="term" value="F:DNA-binding transcription factor activity"/>
    <property type="evidence" value="ECO:0007669"/>
    <property type="project" value="InterPro"/>
</dbReference>
<dbReference type="InterPro" id="IPR013325">
    <property type="entry name" value="RNA_pol_sigma_r2"/>
</dbReference>
<sequence>MEQENIYELIYLYFLKDDEAIARLIEYYRPLVYRLLKEKRSFSRTQDGWFEDRLALADTVLLDCLESYRPYQNIPFTVYYKSALQNKLIDEGKYEQRHSLNYHFDVVSLDRKVKEDGVTQYVDLIADPQAEHAKNTLIKDWIDSLQEQKLFSAEDLEVIKLKAEGYKQSEISRMTGKSRKYIRKVLDQFKNWYLNN</sequence>
<dbReference type="STRING" id="1862672.BO225_07495"/>
<keyword evidence="2" id="KW-1185">Reference proteome</keyword>
<gene>
    <name evidence="1" type="ORF">BO225_07495</name>
</gene>
<proteinExistence type="predicted"/>
<organism evidence="1 2">
    <name type="scientific">Dubosiella newyorkensis</name>
    <dbReference type="NCBI Taxonomy" id="1862672"/>
    <lineage>
        <taxon>Bacteria</taxon>
        <taxon>Bacillati</taxon>
        <taxon>Bacillota</taxon>
        <taxon>Erysipelotrichia</taxon>
        <taxon>Erysipelotrichales</taxon>
        <taxon>Erysipelotrichaceae</taxon>
        <taxon>Dubosiella</taxon>
    </lineage>
</organism>
<dbReference type="AlphaFoldDB" id="A0A1U7NLV2"/>
<dbReference type="EMBL" id="MPKA01000077">
    <property type="protein sequence ID" value="OLU45988.1"/>
    <property type="molecule type" value="Genomic_DNA"/>
</dbReference>